<proteinExistence type="predicted"/>
<dbReference type="PANTHER" id="PTHR43711:SF31">
    <property type="entry name" value="HISTIDINE KINASE"/>
    <property type="match status" value="1"/>
</dbReference>
<evidence type="ECO:0000313" key="9">
    <source>
        <dbReference type="EMBL" id="MFC3197521.1"/>
    </source>
</evidence>
<dbReference type="PRINTS" id="PR00344">
    <property type="entry name" value="BCTRLSENSOR"/>
</dbReference>
<evidence type="ECO:0000256" key="5">
    <source>
        <dbReference type="ARBA" id="ARBA00022777"/>
    </source>
</evidence>
<keyword evidence="10" id="KW-1185">Reference proteome</keyword>
<feature type="transmembrane region" description="Helical" evidence="7">
    <location>
        <begin position="85"/>
        <end position="105"/>
    </location>
</feature>
<feature type="domain" description="Histidine kinase" evidence="8">
    <location>
        <begin position="221"/>
        <end position="436"/>
    </location>
</feature>
<keyword evidence="3" id="KW-0597">Phosphoprotein</keyword>
<dbReference type="InterPro" id="IPR036097">
    <property type="entry name" value="HisK_dim/P_sf"/>
</dbReference>
<dbReference type="PANTHER" id="PTHR43711">
    <property type="entry name" value="TWO-COMPONENT HISTIDINE KINASE"/>
    <property type="match status" value="1"/>
</dbReference>
<feature type="transmembrane region" description="Helical" evidence="7">
    <location>
        <begin position="172"/>
        <end position="190"/>
    </location>
</feature>
<dbReference type="InterPro" id="IPR003594">
    <property type="entry name" value="HATPase_dom"/>
</dbReference>
<keyword evidence="5" id="KW-0418">Kinase</keyword>
<dbReference type="SUPFAM" id="SSF55874">
    <property type="entry name" value="ATPase domain of HSP90 chaperone/DNA topoisomerase II/histidine kinase"/>
    <property type="match status" value="1"/>
</dbReference>
<dbReference type="Pfam" id="PF02518">
    <property type="entry name" value="HATPase_c"/>
    <property type="match status" value="1"/>
</dbReference>
<reference evidence="10" key="1">
    <citation type="journal article" date="2019" name="Int. J. Syst. Evol. Microbiol.">
        <title>The Global Catalogue of Microorganisms (GCM) 10K type strain sequencing project: providing services to taxonomists for standard genome sequencing and annotation.</title>
        <authorList>
            <consortium name="The Broad Institute Genomics Platform"/>
            <consortium name="The Broad Institute Genome Sequencing Center for Infectious Disease"/>
            <person name="Wu L."/>
            <person name="Ma J."/>
        </authorList>
    </citation>
    <scope>NUCLEOTIDE SEQUENCE [LARGE SCALE GENOMIC DNA]</scope>
    <source>
        <strain evidence="10">KCTC 52416</strain>
    </source>
</reference>
<dbReference type="InterPro" id="IPR005467">
    <property type="entry name" value="His_kinase_dom"/>
</dbReference>
<accession>A0ABV7JHL9</accession>
<sequence length="447" mass="50530">MTFVNYDKIKAVVKRYLNFFIGTRAALTFENRLFNSICLIAIFIMVFNIPFNYFSGLQITSLIFAMLTAVLGYIYYLARFRQRTTVGLIVTSLLVIILFAVNYFYSAGIRGASLLSFMLAFVLIIIVSPKKLYALWVSLILLVVYGLLLAEYRYPELVRVSYADEKALFVDIAFTYGTGVILCFFSLFYLKEAYNREKRSSDQKAIELERLNDEKLKLFSIISHDLQSPLSSLHSYIRLVSSDRFTPDERKQVEQGLANALHGTQELLSNMLAWSQSQLRGIQAKLTRNNIKQLLMPVIDVQRVYADQKNIILEADIDSSLWALVDRDMLQLIVRNLINNAIKFTTAGGRIVVSGKKIGTVCQISVEDNGIGIPPEKQGELFSLKVQSTYGTGNERGIGLGLFLCREYTQVQNGTISFTSEPNIGTRFDISLQTAESVQELEVARFA</sequence>
<dbReference type="EC" id="2.7.13.3" evidence="2"/>
<keyword evidence="4" id="KW-0808">Transferase</keyword>
<evidence type="ECO:0000256" key="3">
    <source>
        <dbReference type="ARBA" id="ARBA00022553"/>
    </source>
</evidence>
<dbReference type="CDD" id="cd00075">
    <property type="entry name" value="HATPase"/>
    <property type="match status" value="1"/>
</dbReference>
<dbReference type="EMBL" id="JBHRTA010000022">
    <property type="protein sequence ID" value="MFC3197521.1"/>
    <property type="molecule type" value="Genomic_DNA"/>
</dbReference>
<feature type="transmembrane region" description="Helical" evidence="7">
    <location>
        <begin position="33"/>
        <end position="51"/>
    </location>
</feature>
<dbReference type="InterPro" id="IPR050736">
    <property type="entry name" value="Sensor_HK_Regulatory"/>
</dbReference>
<evidence type="ECO:0000256" key="1">
    <source>
        <dbReference type="ARBA" id="ARBA00000085"/>
    </source>
</evidence>
<dbReference type="SMART" id="SM00388">
    <property type="entry name" value="HisKA"/>
    <property type="match status" value="1"/>
</dbReference>
<comment type="catalytic activity">
    <reaction evidence="1">
        <text>ATP + protein L-histidine = ADP + protein N-phospho-L-histidine.</text>
        <dbReference type="EC" id="2.7.13.3"/>
    </reaction>
</comment>
<keyword evidence="9" id="KW-0547">Nucleotide-binding</keyword>
<gene>
    <name evidence="9" type="ORF">ACFOET_07835</name>
</gene>
<feature type="transmembrane region" description="Helical" evidence="7">
    <location>
        <begin position="111"/>
        <end position="127"/>
    </location>
</feature>
<dbReference type="InterPro" id="IPR004358">
    <property type="entry name" value="Sig_transdc_His_kin-like_C"/>
</dbReference>
<dbReference type="InterPro" id="IPR003661">
    <property type="entry name" value="HisK_dim/P_dom"/>
</dbReference>
<protein>
    <recommendedName>
        <fullName evidence="2">histidine kinase</fullName>
        <ecNumber evidence="2">2.7.13.3</ecNumber>
    </recommendedName>
</protein>
<dbReference type="Proteomes" id="UP001595526">
    <property type="component" value="Unassembled WGS sequence"/>
</dbReference>
<keyword evidence="7" id="KW-0812">Transmembrane</keyword>
<dbReference type="RefSeq" id="WP_379021274.1">
    <property type="nucleotide sequence ID" value="NZ_JBHRTA010000022.1"/>
</dbReference>
<dbReference type="SUPFAM" id="SSF47384">
    <property type="entry name" value="Homodimeric domain of signal transducing histidine kinase"/>
    <property type="match status" value="1"/>
</dbReference>
<dbReference type="Gene3D" id="1.10.287.130">
    <property type="match status" value="1"/>
</dbReference>
<evidence type="ECO:0000256" key="6">
    <source>
        <dbReference type="ARBA" id="ARBA00023012"/>
    </source>
</evidence>
<keyword evidence="6" id="KW-0902">Two-component regulatory system</keyword>
<dbReference type="Gene3D" id="3.30.565.10">
    <property type="entry name" value="Histidine kinase-like ATPase, C-terminal domain"/>
    <property type="match status" value="1"/>
</dbReference>
<feature type="transmembrane region" description="Helical" evidence="7">
    <location>
        <begin position="134"/>
        <end position="152"/>
    </location>
</feature>
<name>A0ABV7JHL9_9SPHI</name>
<evidence type="ECO:0000313" key="10">
    <source>
        <dbReference type="Proteomes" id="UP001595526"/>
    </source>
</evidence>
<comment type="caution">
    <text evidence="9">The sequence shown here is derived from an EMBL/GenBank/DDBJ whole genome shotgun (WGS) entry which is preliminary data.</text>
</comment>
<dbReference type="PROSITE" id="PS50109">
    <property type="entry name" value="HIS_KIN"/>
    <property type="match status" value="1"/>
</dbReference>
<evidence type="ECO:0000256" key="2">
    <source>
        <dbReference type="ARBA" id="ARBA00012438"/>
    </source>
</evidence>
<dbReference type="CDD" id="cd00082">
    <property type="entry name" value="HisKA"/>
    <property type="match status" value="1"/>
</dbReference>
<dbReference type="InterPro" id="IPR036890">
    <property type="entry name" value="HATPase_C_sf"/>
</dbReference>
<keyword evidence="7" id="KW-1133">Transmembrane helix</keyword>
<keyword evidence="9" id="KW-0067">ATP-binding</keyword>
<dbReference type="SMART" id="SM00387">
    <property type="entry name" value="HATPase_c"/>
    <property type="match status" value="1"/>
</dbReference>
<dbReference type="GO" id="GO:0005524">
    <property type="term" value="F:ATP binding"/>
    <property type="evidence" value="ECO:0007669"/>
    <property type="project" value="UniProtKB-KW"/>
</dbReference>
<evidence type="ECO:0000256" key="4">
    <source>
        <dbReference type="ARBA" id="ARBA00022679"/>
    </source>
</evidence>
<organism evidence="9 10">
    <name type="scientific">Parapedobacter deserti</name>
    <dbReference type="NCBI Taxonomy" id="1912957"/>
    <lineage>
        <taxon>Bacteria</taxon>
        <taxon>Pseudomonadati</taxon>
        <taxon>Bacteroidota</taxon>
        <taxon>Sphingobacteriia</taxon>
        <taxon>Sphingobacteriales</taxon>
        <taxon>Sphingobacteriaceae</taxon>
        <taxon>Parapedobacter</taxon>
    </lineage>
</organism>
<evidence type="ECO:0000259" key="8">
    <source>
        <dbReference type="PROSITE" id="PS50109"/>
    </source>
</evidence>
<feature type="transmembrane region" description="Helical" evidence="7">
    <location>
        <begin position="57"/>
        <end position="78"/>
    </location>
</feature>
<evidence type="ECO:0000256" key="7">
    <source>
        <dbReference type="SAM" id="Phobius"/>
    </source>
</evidence>
<keyword evidence="7" id="KW-0472">Membrane</keyword>